<organism evidence="1 2">
    <name type="scientific">Leptothoe spongobia TAU-MAC 1115</name>
    <dbReference type="NCBI Taxonomy" id="1967444"/>
    <lineage>
        <taxon>Bacteria</taxon>
        <taxon>Bacillati</taxon>
        <taxon>Cyanobacteriota</taxon>
        <taxon>Cyanophyceae</taxon>
        <taxon>Nodosilineales</taxon>
        <taxon>Cymatolegaceae</taxon>
        <taxon>Leptothoe</taxon>
        <taxon>Leptothoe spongobia</taxon>
    </lineage>
</organism>
<dbReference type="AlphaFoldDB" id="A0A947GJX6"/>
<keyword evidence="2" id="KW-1185">Reference proteome</keyword>
<dbReference type="EMBL" id="JADOES010000045">
    <property type="protein sequence ID" value="MBT9317380.1"/>
    <property type="molecule type" value="Genomic_DNA"/>
</dbReference>
<dbReference type="Proteomes" id="UP000717364">
    <property type="component" value="Unassembled WGS sequence"/>
</dbReference>
<reference evidence="1" key="2">
    <citation type="journal article" date="2021" name="Mar. Drugs">
        <title>Genome Reduction and Secondary Metabolism of the Marine Sponge-Associated Cyanobacterium Leptothoe.</title>
        <authorList>
            <person name="Konstantinou D."/>
            <person name="Popin R.V."/>
            <person name="Fewer D.P."/>
            <person name="Sivonen K."/>
            <person name="Gkelis S."/>
        </authorList>
    </citation>
    <scope>NUCLEOTIDE SEQUENCE</scope>
    <source>
        <strain evidence="1">TAU-MAC 1115</strain>
    </source>
</reference>
<evidence type="ECO:0008006" key="3">
    <source>
        <dbReference type="Google" id="ProtNLM"/>
    </source>
</evidence>
<evidence type="ECO:0000313" key="2">
    <source>
        <dbReference type="Proteomes" id="UP000717364"/>
    </source>
</evidence>
<reference evidence="1" key="1">
    <citation type="submission" date="2020-11" db="EMBL/GenBank/DDBJ databases">
        <authorList>
            <person name="Konstantinou D."/>
            <person name="Gkelis S."/>
            <person name="Popin R."/>
            <person name="Fewer D."/>
            <person name="Sivonen K."/>
        </authorList>
    </citation>
    <scope>NUCLEOTIDE SEQUENCE</scope>
    <source>
        <strain evidence="1">TAU-MAC 1115</strain>
    </source>
</reference>
<evidence type="ECO:0000313" key="1">
    <source>
        <dbReference type="EMBL" id="MBT9317380.1"/>
    </source>
</evidence>
<protein>
    <recommendedName>
        <fullName evidence="3">PEP-CTERM protein-sorting domain-containing protein</fullName>
    </recommendedName>
</protein>
<comment type="caution">
    <text evidence="1">The sequence shown here is derived from an EMBL/GenBank/DDBJ whole genome shotgun (WGS) entry which is preliminary data.</text>
</comment>
<dbReference type="RefSeq" id="WP_215610447.1">
    <property type="nucleotide sequence ID" value="NZ_JADOES010000045.1"/>
</dbReference>
<proteinExistence type="predicted"/>
<gene>
    <name evidence="1" type="ORF">IXB50_18315</name>
</gene>
<name>A0A947GJX6_9CYAN</name>
<sequence>MTRVSFKPAAATVGAYVLLTAITLEPSLAATFSLQVDLTEVFAGSLAVGDSFSGSFSFDETVLTGIGTEFLDVDSLEFGFLDETFTEASDPLGGLVGFENSQLLGLEFSVDPLQADSPSFGIFGTDFAYGEAGSFTFPDGLGTVSYAAVPTTTDVPEASVVMGLLAMGVGSLLLNRFHTSC</sequence>
<accession>A0A947GJX6</accession>